<evidence type="ECO:0000256" key="2">
    <source>
        <dbReference type="SAM" id="SignalP"/>
    </source>
</evidence>
<keyword evidence="4" id="KW-1185">Reference proteome</keyword>
<dbReference type="AlphaFoldDB" id="A0A7W6M9Z7"/>
<comment type="caution">
    <text evidence="3">The sequence shown here is derived from an EMBL/GenBank/DDBJ whole genome shotgun (WGS) entry which is preliminary data.</text>
</comment>
<name>A0A7W6M9Z7_9RHOB</name>
<dbReference type="EMBL" id="JACIFU010000003">
    <property type="protein sequence ID" value="MBB4175198.1"/>
    <property type="molecule type" value="Genomic_DNA"/>
</dbReference>
<evidence type="ECO:0008006" key="5">
    <source>
        <dbReference type="Google" id="ProtNLM"/>
    </source>
</evidence>
<dbReference type="RefSeq" id="WP_025055710.1">
    <property type="nucleotide sequence ID" value="NZ_JACIFU010000003.1"/>
</dbReference>
<evidence type="ECO:0000256" key="1">
    <source>
        <dbReference type="SAM" id="Phobius"/>
    </source>
</evidence>
<keyword evidence="1" id="KW-0812">Transmembrane</keyword>
<gene>
    <name evidence="3" type="ORF">GGR93_002986</name>
</gene>
<protein>
    <recommendedName>
        <fullName evidence="5">PH domain-containing protein</fullName>
    </recommendedName>
</protein>
<feature type="signal peptide" evidence="2">
    <location>
        <begin position="1"/>
        <end position="38"/>
    </location>
</feature>
<keyword evidence="1" id="KW-1133">Transmembrane helix</keyword>
<evidence type="ECO:0000313" key="4">
    <source>
        <dbReference type="Proteomes" id="UP000565745"/>
    </source>
</evidence>
<keyword evidence="2" id="KW-0732">Signal</keyword>
<feature type="transmembrane region" description="Helical" evidence="1">
    <location>
        <begin position="46"/>
        <end position="69"/>
    </location>
</feature>
<organism evidence="3 4">
    <name type="scientific">Sulfitobacter noctilucicola</name>
    <dbReference type="NCBI Taxonomy" id="1342301"/>
    <lineage>
        <taxon>Bacteria</taxon>
        <taxon>Pseudomonadati</taxon>
        <taxon>Pseudomonadota</taxon>
        <taxon>Alphaproteobacteria</taxon>
        <taxon>Rhodobacterales</taxon>
        <taxon>Roseobacteraceae</taxon>
        <taxon>Sulfitobacter</taxon>
    </lineage>
</organism>
<sequence>MSIAPPHPIIIKTSRAKTVLTAALCLFVAAISALHAKADDTPIPEALITGLAAVCLTGFALYLLAMGLFRPIALRMDADGISGYHAPPVKWEDIDDIAVYVQETRRNPFDITYAAFRLTHSAVLLHTVPRRSYEHALRLRRRSGYHVLVPQLMLKDYDASTVVTYARAFHQARQAQDRPATA</sequence>
<keyword evidence="1" id="KW-0472">Membrane</keyword>
<accession>A0A7W6M9Z7</accession>
<dbReference type="Proteomes" id="UP000565745">
    <property type="component" value="Unassembled WGS sequence"/>
</dbReference>
<feature type="chain" id="PRO_5031200694" description="PH domain-containing protein" evidence="2">
    <location>
        <begin position="39"/>
        <end position="182"/>
    </location>
</feature>
<evidence type="ECO:0000313" key="3">
    <source>
        <dbReference type="EMBL" id="MBB4175198.1"/>
    </source>
</evidence>
<reference evidence="3 4" key="1">
    <citation type="submission" date="2020-08" db="EMBL/GenBank/DDBJ databases">
        <title>Genomic Encyclopedia of Type Strains, Phase IV (KMG-IV): sequencing the most valuable type-strain genomes for metagenomic binning, comparative biology and taxonomic classification.</title>
        <authorList>
            <person name="Goeker M."/>
        </authorList>
    </citation>
    <scope>NUCLEOTIDE SEQUENCE [LARGE SCALE GENOMIC DNA]</scope>
    <source>
        <strain evidence="3 4">DSM 101015</strain>
    </source>
</reference>
<proteinExistence type="predicted"/>